<feature type="transmembrane region" description="Helical" evidence="1">
    <location>
        <begin position="48"/>
        <end position="65"/>
    </location>
</feature>
<comment type="caution">
    <text evidence="2">The sequence shown here is derived from an EMBL/GenBank/DDBJ whole genome shotgun (WGS) entry which is preliminary data.</text>
</comment>
<keyword evidence="1" id="KW-1133">Transmembrane helix</keyword>
<keyword evidence="1" id="KW-0812">Transmembrane</keyword>
<dbReference type="Proteomes" id="UP000235145">
    <property type="component" value="Unassembled WGS sequence"/>
</dbReference>
<gene>
    <name evidence="2" type="ORF">LSAT_V11C700356820</name>
</gene>
<reference evidence="2 3" key="1">
    <citation type="journal article" date="2017" name="Nat. Commun.">
        <title>Genome assembly with in vitro proximity ligation data and whole-genome triplication in lettuce.</title>
        <authorList>
            <person name="Reyes-Chin-Wo S."/>
            <person name="Wang Z."/>
            <person name="Yang X."/>
            <person name="Kozik A."/>
            <person name="Arikit S."/>
            <person name="Song C."/>
            <person name="Xia L."/>
            <person name="Froenicke L."/>
            <person name="Lavelle D.O."/>
            <person name="Truco M.J."/>
            <person name="Xia R."/>
            <person name="Zhu S."/>
            <person name="Xu C."/>
            <person name="Xu H."/>
            <person name="Xu X."/>
            <person name="Cox K."/>
            <person name="Korf I."/>
            <person name="Meyers B.C."/>
            <person name="Michelmore R.W."/>
        </authorList>
    </citation>
    <scope>NUCLEOTIDE SEQUENCE [LARGE SCALE GENOMIC DNA]</scope>
    <source>
        <strain evidence="3">cv. Salinas</strain>
        <tissue evidence="2">Seedlings</tissue>
    </source>
</reference>
<protein>
    <submittedName>
        <fullName evidence="2">Uncharacterized protein</fullName>
    </submittedName>
</protein>
<evidence type="ECO:0000313" key="2">
    <source>
        <dbReference type="EMBL" id="KAJ0194981.1"/>
    </source>
</evidence>
<dbReference type="EMBL" id="NBSK02000007">
    <property type="protein sequence ID" value="KAJ0194981.1"/>
    <property type="molecule type" value="Genomic_DNA"/>
</dbReference>
<keyword evidence="1" id="KW-0472">Membrane</keyword>
<keyword evidence="3" id="KW-1185">Reference proteome</keyword>
<sequence length="112" mass="13600">MTILMTSWYCKHYCLRYKTWFVREAKVHTARRSIENGSTGIERRQMDIWYVIIFPLIVYMIYRNLNNVFILVEIDLERNYEFFQLRWDVRGKRGFTTIQKCTTVGGCRGQQN</sequence>
<name>A0A9R1UYE5_LACSA</name>
<dbReference type="AlphaFoldDB" id="A0A9R1UYE5"/>
<proteinExistence type="predicted"/>
<evidence type="ECO:0000313" key="3">
    <source>
        <dbReference type="Proteomes" id="UP000235145"/>
    </source>
</evidence>
<accession>A0A9R1UYE5</accession>
<evidence type="ECO:0000256" key="1">
    <source>
        <dbReference type="SAM" id="Phobius"/>
    </source>
</evidence>
<organism evidence="2 3">
    <name type="scientific">Lactuca sativa</name>
    <name type="common">Garden lettuce</name>
    <dbReference type="NCBI Taxonomy" id="4236"/>
    <lineage>
        <taxon>Eukaryota</taxon>
        <taxon>Viridiplantae</taxon>
        <taxon>Streptophyta</taxon>
        <taxon>Embryophyta</taxon>
        <taxon>Tracheophyta</taxon>
        <taxon>Spermatophyta</taxon>
        <taxon>Magnoliopsida</taxon>
        <taxon>eudicotyledons</taxon>
        <taxon>Gunneridae</taxon>
        <taxon>Pentapetalae</taxon>
        <taxon>asterids</taxon>
        <taxon>campanulids</taxon>
        <taxon>Asterales</taxon>
        <taxon>Asteraceae</taxon>
        <taxon>Cichorioideae</taxon>
        <taxon>Cichorieae</taxon>
        <taxon>Lactucinae</taxon>
        <taxon>Lactuca</taxon>
    </lineage>
</organism>